<keyword evidence="1" id="KW-0472">Membrane</keyword>
<sequence length="749" mass="83658">MKSVVDLSGAEDDQIVVAIGRTDTVDLGASAPQEPIAPDGVRKVYCQGKSCKTQWHQVALDATSALRVKGKLYCASCFATLDGNPAASPVRRLSKIKSFKHSDRDAKLDKYDAIMKDSAEYLVYLCVLVVFWPLPWMYYHRWLKRRPLPEATTLPRWRDRLHWVMAAVSHPQCFFSCVYIWFVYVAIALNCKYAAQTWFWSLLEVYTVYFLLLNIIYAASPIRKSAAVPSRRLSDPQQRLSSLRQPLTPGFALKRRNWWEQLFWGIVMTIMPICGVGYAEHLYASLPNTFLIAKVGGDVNSLVFLDKNGQPFADDPAPTVFASRVGKRFKLYLVHSALWVAINLVVVFNGILLHSWVTQVAPSTPFLIPLSSVLQIPANVNYTVHGTLSDICDVHDDGSIRAVWNLVLAPKTSYMNGLPIIEVGFADPFTNEKVYLEALSVGTLDVVTVNADSVSFQPPVMTSKVTLRARFFNRSSCDDVGRLRLLHTSTYARMSIKDQFGGTERSGLPFCLLIKYCVQMYVVAGIVGYSSLQIWSLWLQFDSLTAKDDNDGKTRAATAQEEVKKKTVDLTLHENLNVWYKLRCRVLKVVAVYTQFVTALMSIALVQLAVAVGGLVIYCISGVAPLPGYYLLILTLLGSLSTLVFLLPLAKALDIQASHEAMLHDVLLRLHLNAEKRPKKDRLSLITCVTRLIEKVGPNDDRISFWGVELSMGRLIGLAFSIGSALSVVFSQSVRYSFSAPSDWYATFG</sequence>
<evidence type="ECO:0000313" key="2">
    <source>
        <dbReference type="EMBL" id="KDO24974.1"/>
    </source>
</evidence>
<dbReference type="OMA" id="CVTRLIE"/>
<keyword evidence="3" id="KW-1185">Reference proteome</keyword>
<keyword evidence="1" id="KW-1133">Transmembrane helix</keyword>
<feature type="transmembrane region" description="Helical" evidence="1">
    <location>
        <begin position="161"/>
        <end position="187"/>
    </location>
</feature>
<dbReference type="VEuPathDB" id="FungiDB:SPRG_09705"/>
<feature type="transmembrane region" description="Helical" evidence="1">
    <location>
        <begin position="121"/>
        <end position="140"/>
    </location>
</feature>
<feature type="transmembrane region" description="Helical" evidence="1">
    <location>
        <begin position="332"/>
        <end position="353"/>
    </location>
</feature>
<dbReference type="RefSeq" id="XP_012204245.1">
    <property type="nucleotide sequence ID" value="XM_012348855.1"/>
</dbReference>
<dbReference type="OrthoDB" id="10320259at2759"/>
<accession>A0A067C2F4</accession>
<feature type="transmembrane region" description="Helical" evidence="1">
    <location>
        <begin position="629"/>
        <end position="650"/>
    </location>
</feature>
<dbReference type="KEGG" id="spar:SPRG_09705"/>
<reference evidence="2 3" key="1">
    <citation type="journal article" date="2013" name="PLoS Genet.">
        <title>Distinctive expansion of potential virulence genes in the genome of the oomycete fish pathogen Saprolegnia parasitica.</title>
        <authorList>
            <person name="Jiang R.H."/>
            <person name="de Bruijn I."/>
            <person name="Haas B.J."/>
            <person name="Belmonte R."/>
            <person name="Lobach L."/>
            <person name="Christie J."/>
            <person name="van den Ackerveken G."/>
            <person name="Bottin A."/>
            <person name="Bulone V."/>
            <person name="Diaz-Moreno S.M."/>
            <person name="Dumas B."/>
            <person name="Fan L."/>
            <person name="Gaulin E."/>
            <person name="Govers F."/>
            <person name="Grenville-Briggs L.J."/>
            <person name="Horner N.R."/>
            <person name="Levin J.Z."/>
            <person name="Mammella M."/>
            <person name="Meijer H.J."/>
            <person name="Morris P."/>
            <person name="Nusbaum C."/>
            <person name="Oome S."/>
            <person name="Phillips A.J."/>
            <person name="van Rooyen D."/>
            <person name="Rzeszutek E."/>
            <person name="Saraiva M."/>
            <person name="Secombes C.J."/>
            <person name="Seidl M.F."/>
            <person name="Snel B."/>
            <person name="Stassen J.H."/>
            <person name="Sykes S."/>
            <person name="Tripathy S."/>
            <person name="van den Berg H."/>
            <person name="Vega-Arreguin J.C."/>
            <person name="Wawra S."/>
            <person name="Young S.K."/>
            <person name="Zeng Q."/>
            <person name="Dieguez-Uribeondo J."/>
            <person name="Russ C."/>
            <person name="Tyler B.M."/>
            <person name="van West P."/>
        </authorList>
    </citation>
    <scope>NUCLEOTIDE SEQUENCE [LARGE SCALE GENOMIC DNA]</scope>
    <source>
        <strain evidence="2 3">CBS 223.65</strain>
    </source>
</reference>
<proteinExistence type="predicted"/>
<keyword evidence="1" id="KW-0812">Transmembrane</keyword>
<dbReference type="Proteomes" id="UP000030745">
    <property type="component" value="Unassembled WGS sequence"/>
</dbReference>
<dbReference type="AlphaFoldDB" id="A0A067C2F4"/>
<protein>
    <submittedName>
        <fullName evidence="2">Uncharacterized protein</fullName>
    </submittedName>
</protein>
<name>A0A067C2F4_SAPPC</name>
<organism evidence="2 3">
    <name type="scientific">Saprolegnia parasitica (strain CBS 223.65)</name>
    <dbReference type="NCBI Taxonomy" id="695850"/>
    <lineage>
        <taxon>Eukaryota</taxon>
        <taxon>Sar</taxon>
        <taxon>Stramenopiles</taxon>
        <taxon>Oomycota</taxon>
        <taxon>Saprolegniomycetes</taxon>
        <taxon>Saprolegniales</taxon>
        <taxon>Saprolegniaceae</taxon>
        <taxon>Saprolegnia</taxon>
    </lineage>
</organism>
<evidence type="ECO:0000313" key="3">
    <source>
        <dbReference type="Proteomes" id="UP000030745"/>
    </source>
</evidence>
<feature type="transmembrane region" description="Helical" evidence="1">
    <location>
        <begin position="590"/>
        <end position="623"/>
    </location>
</feature>
<feature type="transmembrane region" description="Helical" evidence="1">
    <location>
        <begin position="199"/>
        <end position="222"/>
    </location>
</feature>
<gene>
    <name evidence="2" type="ORF">SPRG_09705</name>
</gene>
<feature type="transmembrane region" description="Helical" evidence="1">
    <location>
        <begin position="262"/>
        <end position="279"/>
    </location>
</feature>
<dbReference type="GeneID" id="24131857"/>
<dbReference type="EMBL" id="KK583236">
    <property type="protein sequence ID" value="KDO24974.1"/>
    <property type="molecule type" value="Genomic_DNA"/>
</dbReference>
<evidence type="ECO:0000256" key="1">
    <source>
        <dbReference type="SAM" id="Phobius"/>
    </source>
</evidence>